<sequence>MSVGIAPLNPKPFLNSLAGNRVIIKLKWGMEYKVIVLIIIMINVTYINYYKFFFFFK</sequence>
<keyword evidence="1" id="KW-0812">Transmembrane</keyword>
<dbReference type="Proteomes" id="UP000030666">
    <property type="component" value="Unassembled WGS sequence"/>
</dbReference>
<evidence type="ECO:0000256" key="1">
    <source>
        <dbReference type="SAM" id="Phobius"/>
    </source>
</evidence>
<name>W7FSV0_PLAFA</name>
<dbReference type="EMBL" id="KE123502">
    <property type="protein sequence ID" value="EUT83495.1"/>
    <property type="molecule type" value="Genomic_DNA"/>
</dbReference>
<gene>
    <name evidence="2" type="ORF">PFAG_03371</name>
</gene>
<feature type="transmembrane region" description="Helical" evidence="1">
    <location>
        <begin position="34"/>
        <end position="56"/>
    </location>
</feature>
<keyword evidence="1" id="KW-0472">Membrane</keyword>
<dbReference type="Gene3D" id="2.30.30.100">
    <property type="match status" value="1"/>
</dbReference>
<protein>
    <submittedName>
        <fullName evidence="2">Uncharacterized protein</fullName>
    </submittedName>
</protein>
<dbReference type="AlphaFoldDB" id="W7FSV0"/>
<proteinExistence type="predicted"/>
<organism evidence="2">
    <name type="scientific">Plasmodium falciparum Santa Lucia</name>
    <dbReference type="NCBI Taxonomy" id="478859"/>
    <lineage>
        <taxon>Eukaryota</taxon>
        <taxon>Sar</taxon>
        <taxon>Alveolata</taxon>
        <taxon>Apicomplexa</taxon>
        <taxon>Aconoidasida</taxon>
        <taxon>Haemosporida</taxon>
        <taxon>Plasmodiidae</taxon>
        <taxon>Plasmodium</taxon>
        <taxon>Plasmodium (Laverania)</taxon>
    </lineage>
</organism>
<dbReference type="OrthoDB" id="409625at2759"/>
<accession>W7FSV0</accession>
<keyword evidence="1" id="KW-1133">Transmembrane helix</keyword>
<evidence type="ECO:0000313" key="2">
    <source>
        <dbReference type="EMBL" id="EUT83495.1"/>
    </source>
</evidence>
<reference evidence="2" key="1">
    <citation type="submission" date="2013-02" db="EMBL/GenBank/DDBJ databases">
        <title>The Genome Sequence of Plasmodium falciparum Santa Lucia.</title>
        <authorList>
            <consortium name="The Broad Institute Genome Sequencing Platform"/>
            <consortium name="The Broad Institute Genome Sequencing Center for Infectious Disease"/>
            <person name="Neafsey D."/>
            <person name="Cheeseman I."/>
            <person name="Volkman S."/>
            <person name="Adams J."/>
            <person name="Walker B."/>
            <person name="Young S.K."/>
            <person name="Zeng Q."/>
            <person name="Gargeya S."/>
            <person name="Fitzgerald M."/>
            <person name="Haas B."/>
            <person name="Abouelleil A."/>
            <person name="Alvarado L."/>
            <person name="Arachchi H.M."/>
            <person name="Berlin A.M."/>
            <person name="Chapman S.B."/>
            <person name="Dewar J."/>
            <person name="Goldberg J."/>
            <person name="Griggs A."/>
            <person name="Gujja S."/>
            <person name="Hansen M."/>
            <person name="Howarth C."/>
            <person name="Imamovic A."/>
            <person name="Larimer J."/>
            <person name="McCowan C."/>
            <person name="Murphy C."/>
            <person name="Neiman D."/>
            <person name="Pearson M."/>
            <person name="Priest M."/>
            <person name="Roberts A."/>
            <person name="Saif S."/>
            <person name="Shea T."/>
            <person name="Sisk P."/>
            <person name="Sykes S."/>
            <person name="Wortman J."/>
            <person name="Nusbaum C."/>
            <person name="Birren B."/>
        </authorList>
    </citation>
    <scope>NUCLEOTIDE SEQUENCE [LARGE SCALE GENOMIC DNA]</scope>
    <source>
        <strain evidence="2">Santa Lucia</strain>
    </source>
</reference>